<evidence type="ECO:0000313" key="4">
    <source>
        <dbReference type="EMBL" id="CEK78264.1"/>
    </source>
</evidence>
<dbReference type="EMBL" id="HACG01031396">
    <property type="protein sequence ID" value="CEK78261.1"/>
    <property type="molecule type" value="Transcribed_RNA"/>
</dbReference>
<dbReference type="InterPro" id="IPR050975">
    <property type="entry name" value="Sleep_regulator"/>
</dbReference>
<dbReference type="PANTHER" id="PTHR33562">
    <property type="entry name" value="ATILLA, ISOFORM B-RELATED-RELATED"/>
    <property type="match status" value="1"/>
</dbReference>
<evidence type="ECO:0000313" key="3">
    <source>
        <dbReference type="EMBL" id="CEK78262.1"/>
    </source>
</evidence>
<keyword evidence="1" id="KW-0732">Signal</keyword>
<dbReference type="AlphaFoldDB" id="A0A0B7AB75"/>
<accession>A0A0B7AB75</accession>
<sequence length="246" mass="28050">MYELQRRRNIRPSMSERWTGKLTNSFLWKLHWSLFTKTFKNDPRKVGRGCTQSQYGVPYPLPPSGCYTYSDETWCICSTPGCNGGPIDISSGVEFDEHLNVLENVVELDGINRCYQCLSFSDGVYYPQCPRNSRVKNAFLAPCNGTCFTRTYDKDERVISRGCTTSQWGLPNPLPPDGCYTWYTEIWCLCSTSRCNGAALGIPQNREIDDHLKKTPGGQRSVKDNIDMFVLPFLAITCILKMFFHV</sequence>
<dbReference type="EMBL" id="HACG01031397">
    <property type="protein sequence ID" value="CEK78262.1"/>
    <property type="molecule type" value="Transcribed_RNA"/>
</dbReference>
<reference evidence="4" key="1">
    <citation type="submission" date="2014-12" db="EMBL/GenBank/DDBJ databases">
        <title>Insight into the proteome of Arion vulgaris.</title>
        <authorList>
            <person name="Aradska J."/>
            <person name="Bulat T."/>
            <person name="Smidak R."/>
            <person name="Sarate P."/>
            <person name="Gangsoo J."/>
            <person name="Sialana F."/>
            <person name="Bilban M."/>
            <person name="Lubec G."/>
        </authorList>
    </citation>
    <scope>NUCLEOTIDE SEQUENCE</scope>
    <source>
        <tissue evidence="4">Skin</tissue>
    </source>
</reference>
<protein>
    <submittedName>
        <fullName evidence="4">Uncharacterized protein</fullName>
    </submittedName>
</protein>
<evidence type="ECO:0000256" key="1">
    <source>
        <dbReference type="ARBA" id="ARBA00022729"/>
    </source>
</evidence>
<organism evidence="4">
    <name type="scientific">Arion vulgaris</name>
    <dbReference type="NCBI Taxonomy" id="1028688"/>
    <lineage>
        <taxon>Eukaryota</taxon>
        <taxon>Metazoa</taxon>
        <taxon>Spiralia</taxon>
        <taxon>Lophotrochozoa</taxon>
        <taxon>Mollusca</taxon>
        <taxon>Gastropoda</taxon>
        <taxon>Heterobranchia</taxon>
        <taxon>Euthyneura</taxon>
        <taxon>Panpulmonata</taxon>
        <taxon>Eupulmonata</taxon>
        <taxon>Stylommatophora</taxon>
        <taxon>Helicina</taxon>
        <taxon>Arionoidea</taxon>
        <taxon>Arionidae</taxon>
        <taxon>Arion</taxon>
    </lineage>
</organism>
<proteinExistence type="predicted"/>
<name>A0A0B7AB75_9EUPU</name>
<evidence type="ECO:0000313" key="2">
    <source>
        <dbReference type="EMBL" id="CEK78261.1"/>
    </source>
</evidence>
<dbReference type="EMBL" id="HACG01031399">
    <property type="protein sequence ID" value="CEK78264.1"/>
    <property type="molecule type" value="Transcribed_RNA"/>
</dbReference>
<gene>
    <name evidence="4" type="primary">ORF109200</name>
    <name evidence="2" type="synonym">ORF109191</name>
    <name evidence="3" type="synonym">ORF109194</name>
</gene>